<evidence type="ECO:0000313" key="2">
    <source>
        <dbReference type="Proteomes" id="UP000197468"/>
    </source>
</evidence>
<dbReference type="EMBL" id="NIOF01000006">
    <property type="protein sequence ID" value="OWQ88891.1"/>
    <property type="molecule type" value="Genomic_DNA"/>
</dbReference>
<dbReference type="InterPro" id="IPR032787">
    <property type="entry name" value="Prok-E2_D"/>
</dbReference>
<protein>
    <submittedName>
        <fullName evidence="1">PRTRC system protein B</fullName>
    </submittedName>
</protein>
<dbReference type="InterPro" id="IPR022280">
    <property type="entry name" value="PRTRC_protein-B"/>
</dbReference>
<reference evidence="1 2" key="1">
    <citation type="journal article" date="2008" name="Int. J. Syst. Evol. Microbiol.">
        <title>Description of Roseateles aquatilis sp. nov. and Roseateles terrae sp. nov., in the class Betaproteobacteria, and emended description of the genus Roseateles.</title>
        <authorList>
            <person name="Gomila M."/>
            <person name="Bowien B."/>
            <person name="Falsen E."/>
            <person name="Moore E.R."/>
            <person name="Lalucat J."/>
        </authorList>
    </citation>
    <scope>NUCLEOTIDE SEQUENCE [LARGE SCALE GENOMIC DNA]</scope>
    <source>
        <strain evidence="1 2">CCUG 48205</strain>
    </source>
</reference>
<dbReference type="AlphaFoldDB" id="A0A246J8J0"/>
<dbReference type="Proteomes" id="UP000197468">
    <property type="component" value="Unassembled WGS sequence"/>
</dbReference>
<name>A0A246J8J0_9BURK</name>
<dbReference type="Pfam" id="PF14460">
    <property type="entry name" value="Prok-E2_D"/>
    <property type="match status" value="1"/>
</dbReference>
<sequence length="244" mass="26484">MKPAVTFDIVAGREAPLRLSKAILLYRGGGDAAFATVHEIGLRGKAPLILEGKALTPGAAVQLALDLAKNAKRGGFVPECLLYLDGDTMAWWVPPARRHIAFRTTELGAPERGEVVPHPGLVFKVDGRRRWHVWAVAGAARPSEASPLLQAPYFNVYGDGGICTGNVSLPDGTTAERIEAWNQAFFGSFFTHPNVQGKLVTYRGGAMKFWRDMLDGRHAEFPERVLVSTGRTLADVLAHRESSA</sequence>
<organism evidence="1 2">
    <name type="scientific">Roseateles aquatilis</name>
    <dbReference type="NCBI Taxonomy" id="431061"/>
    <lineage>
        <taxon>Bacteria</taxon>
        <taxon>Pseudomonadati</taxon>
        <taxon>Pseudomonadota</taxon>
        <taxon>Betaproteobacteria</taxon>
        <taxon>Burkholderiales</taxon>
        <taxon>Sphaerotilaceae</taxon>
        <taxon>Roseateles</taxon>
    </lineage>
</organism>
<accession>A0A246J8J0</accession>
<proteinExistence type="predicted"/>
<gene>
    <name evidence="1" type="ORF">CDN99_15575</name>
</gene>
<evidence type="ECO:0000313" key="1">
    <source>
        <dbReference type="EMBL" id="OWQ88891.1"/>
    </source>
</evidence>
<dbReference type="OrthoDB" id="8556159at2"/>
<comment type="caution">
    <text evidence="1">The sequence shown here is derived from an EMBL/GenBank/DDBJ whole genome shotgun (WGS) entry which is preliminary data.</text>
</comment>
<dbReference type="NCBIfam" id="TIGR03737">
    <property type="entry name" value="PRTRC_B"/>
    <property type="match status" value="1"/>
</dbReference>
<keyword evidence="2" id="KW-1185">Reference proteome</keyword>